<keyword evidence="4" id="KW-0378">Hydrolase</keyword>
<name>A0A4R2HJS8_9ACTN</name>
<dbReference type="InterPro" id="IPR036938">
    <property type="entry name" value="PAP2/HPO_sf"/>
</dbReference>
<dbReference type="InterPro" id="IPR000326">
    <property type="entry name" value="PAP2/HPO"/>
</dbReference>
<evidence type="ECO:0000256" key="1">
    <source>
        <dbReference type="ARBA" id="ARBA00004651"/>
    </source>
</evidence>
<evidence type="ECO:0000256" key="2">
    <source>
        <dbReference type="ARBA" id="ARBA00022475"/>
    </source>
</evidence>
<evidence type="ECO:0000256" key="6">
    <source>
        <dbReference type="ARBA" id="ARBA00023136"/>
    </source>
</evidence>
<protein>
    <submittedName>
        <fullName evidence="8">Undecaprenyl-diphosphatase</fullName>
    </submittedName>
</protein>
<organism evidence="8 9">
    <name type="scientific">Kribbella steppae</name>
    <dbReference type="NCBI Taxonomy" id="2512223"/>
    <lineage>
        <taxon>Bacteria</taxon>
        <taxon>Bacillati</taxon>
        <taxon>Actinomycetota</taxon>
        <taxon>Actinomycetes</taxon>
        <taxon>Propionibacteriales</taxon>
        <taxon>Kribbellaceae</taxon>
        <taxon>Kribbella</taxon>
    </lineage>
</organism>
<dbReference type="RefSeq" id="WP_132210270.1">
    <property type="nucleotide sequence ID" value="NZ_SLWN01000006.1"/>
</dbReference>
<dbReference type="GO" id="GO:0005886">
    <property type="term" value="C:plasma membrane"/>
    <property type="evidence" value="ECO:0007669"/>
    <property type="project" value="UniProtKB-SubCell"/>
</dbReference>
<dbReference type="SUPFAM" id="SSF48317">
    <property type="entry name" value="Acid phosphatase/Vanadium-dependent haloperoxidase"/>
    <property type="match status" value="1"/>
</dbReference>
<comment type="caution">
    <text evidence="8">The sequence shown here is derived from an EMBL/GenBank/DDBJ whole genome shotgun (WGS) entry which is preliminary data.</text>
</comment>
<evidence type="ECO:0000259" key="7">
    <source>
        <dbReference type="SMART" id="SM00014"/>
    </source>
</evidence>
<dbReference type="GO" id="GO:0016787">
    <property type="term" value="F:hydrolase activity"/>
    <property type="evidence" value="ECO:0007669"/>
    <property type="project" value="UniProtKB-KW"/>
</dbReference>
<evidence type="ECO:0000256" key="5">
    <source>
        <dbReference type="ARBA" id="ARBA00022989"/>
    </source>
</evidence>
<evidence type="ECO:0000313" key="8">
    <source>
        <dbReference type="EMBL" id="TCO28035.1"/>
    </source>
</evidence>
<dbReference type="AlphaFoldDB" id="A0A4R2HJS8"/>
<dbReference type="Gene3D" id="1.20.144.10">
    <property type="entry name" value="Phosphatidic acid phosphatase type 2/haloperoxidase"/>
    <property type="match status" value="1"/>
</dbReference>
<proteinExistence type="predicted"/>
<dbReference type="Proteomes" id="UP000294508">
    <property type="component" value="Unassembled WGS sequence"/>
</dbReference>
<keyword evidence="9" id="KW-1185">Reference proteome</keyword>
<dbReference type="SMART" id="SM00014">
    <property type="entry name" value="acidPPc"/>
    <property type="match status" value="1"/>
</dbReference>
<keyword evidence="5" id="KW-1133">Transmembrane helix</keyword>
<evidence type="ECO:0000256" key="3">
    <source>
        <dbReference type="ARBA" id="ARBA00022692"/>
    </source>
</evidence>
<sequence>MSSSAGTQQQSVADALAQRVEARRGAESVWVERLRELGAVDRAVYEVVADTPTPELDSPVRRLSNAANYSRLWLGLAAVIAVFGGRRGRRAALEGVLAIGVTSATVNLGMKPLAQRRRPDRAGHDLYAARRVSMPESDSFPSGHAASAFAFAYAVGRHLPGLAVPIRLLAGGVAYSRVHTGVHYPGDVIIGSIVGAGTAATVAAGCDRIYRLQDANRERV</sequence>
<dbReference type="PANTHER" id="PTHR14969">
    <property type="entry name" value="SPHINGOSINE-1-PHOSPHATE PHOSPHOHYDROLASE"/>
    <property type="match status" value="1"/>
</dbReference>
<dbReference type="OrthoDB" id="5242960at2"/>
<dbReference type="EMBL" id="SLWN01000006">
    <property type="protein sequence ID" value="TCO28035.1"/>
    <property type="molecule type" value="Genomic_DNA"/>
</dbReference>
<gene>
    <name evidence="8" type="ORF">EV652_10617</name>
</gene>
<keyword evidence="2" id="KW-1003">Cell membrane</keyword>
<evidence type="ECO:0000256" key="4">
    <source>
        <dbReference type="ARBA" id="ARBA00022801"/>
    </source>
</evidence>
<feature type="domain" description="Phosphatidic acid phosphatase type 2/haloperoxidase" evidence="7">
    <location>
        <begin position="94"/>
        <end position="203"/>
    </location>
</feature>
<accession>A0A4R2HJS8</accession>
<comment type="subcellular location">
    <subcellularLocation>
        <location evidence="1">Cell membrane</location>
        <topology evidence="1">Multi-pass membrane protein</topology>
    </subcellularLocation>
</comment>
<dbReference type="PANTHER" id="PTHR14969:SF62">
    <property type="entry name" value="DECAPRENYLPHOSPHORYL-5-PHOSPHORIBOSE PHOSPHATASE RV3807C-RELATED"/>
    <property type="match status" value="1"/>
</dbReference>
<reference evidence="8 9" key="1">
    <citation type="journal article" date="2015" name="Stand. Genomic Sci.">
        <title>Genomic Encyclopedia of Bacterial and Archaeal Type Strains, Phase III: the genomes of soil and plant-associated and newly described type strains.</title>
        <authorList>
            <person name="Whitman W.B."/>
            <person name="Woyke T."/>
            <person name="Klenk H.P."/>
            <person name="Zhou Y."/>
            <person name="Lilburn T.G."/>
            <person name="Beck B.J."/>
            <person name="De Vos P."/>
            <person name="Vandamme P."/>
            <person name="Eisen J.A."/>
            <person name="Garrity G."/>
            <person name="Hugenholtz P."/>
            <person name="Kyrpides N.C."/>
        </authorList>
    </citation>
    <scope>NUCLEOTIDE SEQUENCE [LARGE SCALE GENOMIC DNA]</scope>
    <source>
        <strain evidence="8 9">VKM Ac-2572</strain>
    </source>
</reference>
<dbReference type="Pfam" id="PF01569">
    <property type="entry name" value="PAP2"/>
    <property type="match status" value="1"/>
</dbReference>
<keyword evidence="3" id="KW-0812">Transmembrane</keyword>
<evidence type="ECO:0000313" key="9">
    <source>
        <dbReference type="Proteomes" id="UP000294508"/>
    </source>
</evidence>
<keyword evidence="6" id="KW-0472">Membrane</keyword>